<dbReference type="RefSeq" id="WP_265418579.1">
    <property type="nucleotide sequence ID" value="NZ_CP093443.1"/>
</dbReference>
<evidence type="ECO:0000313" key="3">
    <source>
        <dbReference type="Proteomes" id="UP001064879"/>
    </source>
</evidence>
<protein>
    <submittedName>
        <fullName evidence="2">Uncharacterized protein</fullName>
    </submittedName>
</protein>
<feature type="chain" id="PRO_5047312284" evidence="1">
    <location>
        <begin position="20"/>
        <end position="281"/>
    </location>
</feature>
<organism evidence="2 3">
    <name type="scientific">Brevibacterium spongiae</name>
    <dbReference type="NCBI Taxonomy" id="2909672"/>
    <lineage>
        <taxon>Bacteria</taxon>
        <taxon>Bacillati</taxon>
        <taxon>Actinomycetota</taxon>
        <taxon>Actinomycetes</taxon>
        <taxon>Micrococcales</taxon>
        <taxon>Brevibacteriaceae</taxon>
        <taxon>Brevibacterium</taxon>
    </lineage>
</organism>
<sequence length="281" mass="30391">MITAILAALLLLVPVSVTTAYLTDRATADQTTGGVGRWCSVPNPAENPNVYRLKDFPTYSSNGSSMIIVPVVRNGEFGSGGGDGRLGVRTWACDSTRLTNNSTLKVTSWRNSSGSGSINWRTQASTLAASRLDPASGLGARLSFLHREGSTSLAGAELTTNDRQLYSWIVSSNRTKTNRDAFPSCATSLCWINIEAYPTFSNAFTGDTSGSRTLDNSVQYLASSYWINGGDFDKSAAHPVNLAPYANNIDSFDGRQVQWVVMEWWGSTTPSNDMVVEVFVR</sequence>
<gene>
    <name evidence="2" type="ORF">L1F31_17915</name>
</gene>
<dbReference type="Proteomes" id="UP001064879">
    <property type="component" value="Chromosome"/>
</dbReference>
<reference evidence="2" key="1">
    <citation type="submission" date="2022-03" db="EMBL/GenBank/DDBJ databases">
        <title>Brevibacterium spongiae sp. nov., isolated from marine sponge.</title>
        <authorList>
            <person name="Li Z."/>
            <person name="Zhang M."/>
        </authorList>
    </citation>
    <scope>NUCLEOTIDE SEQUENCE</scope>
    <source>
        <strain evidence="2">WHS-Z9</strain>
    </source>
</reference>
<feature type="signal peptide" evidence="1">
    <location>
        <begin position="1"/>
        <end position="19"/>
    </location>
</feature>
<keyword evidence="1" id="KW-0732">Signal</keyword>
<name>A0ABY5SNT7_9MICO</name>
<proteinExistence type="predicted"/>
<accession>A0ABY5SNT7</accession>
<dbReference type="EMBL" id="CP093443">
    <property type="protein sequence ID" value="UVI35965.1"/>
    <property type="molecule type" value="Genomic_DNA"/>
</dbReference>
<keyword evidence="3" id="KW-1185">Reference proteome</keyword>
<evidence type="ECO:0000313" key="2">
    <source>
        <dbReference type="EMBL" id="UVI35965.1"/>
    </source>
</evidence>
<evidence type="ECO:0000256" key="1">
    <source>
        <dbReference type="SAM" id="SignalP"/>
    </source>
</evidence>